<dbReference type="AlphaFoldDB" id="A0A1A5YFG4"/>
<feature type="transmembrane region" description="Helical" evidence="5">
    <location>
        <begin position="502"/>
        <end position="520"/>
    </location>
</feature>
<feature type="transmembrane region" description="Helical" evidence="5">
    <location>
        <begin position="58"/>
        <end position="74"/>
    </location>
</feature>
<protein>
    <recommendedName>
        <fullName evidence="6">O-antigen ligase-related domain-containing protein</fullName>
    </recommendedName>
</protein>
<dbReference type="PANTHER" id="PTHR37422:SF13">
    <property type="entry name" value="LIPOPOLYSACCHARIDE BIOSYNTHESIS PROTEIN PA4999-RELATED"/>
    <property type="match status" value="1"/>
</dbReference>
<feature type="transmembrane region" description="Helical" evidence="5">
    <location>
        <begin position="478"/>
        <end position="496"/>
    </location>
</feature>
<sequence length="748" mass="83201">MAAKKQYAAGKRGGYSDIPVFWWIGAFAVALFFVIFPYDRGMFNGYEVGFEKTINSGLIYVLFLLLATAIYLVRKWKLNSHIGILSIAVFLLPLVYWISSWQAVSGYYATYMTLIYAALCALFLAGLYSAQWNGTRAVIEGGIMASGAIIVLLGLFYLFGQMYKQDALWLAHDGYRLTSVFQYSNTYAGYLIALFLAAVYYAAHGSKAYIRLASAALLVPIWLSFMLTYSRGAIVVIPVVVLLLLPFLRLSRQIAYMFYMAVSIGATMIVLGKISSNTASIAAIVQPTAEKAPSTISLFSALPLQSWGLTLLASIITLAAVWLYQAKLDEWIEAKLQKLAQRKLSAIMMPAALVVVGVAAAALLLGIPAVRSLLPDQLAERLANINFQQHSVLERITFYKDGVKAASDYPVLGAGGGAWQAIYEQYQNNPYQSRQAHSFFVQVLVETGWLGLLTLLGLLAYIYFLYIRSYIRHPDLRGSHLVFFIISLSLLIHSAIDFDMSYVYIASLLFVSLGCMLAPFSSKLVIPRLDGFSFKAWQNSIIPSVLAVAAIVMLFTTIQQNRALLIYNDTREKAVLQQSSFQELIDSLDKAISLAPKQSAYSVTKAGWLLQGYEQSQDTGYLTLAGETLDQVSKHEPYSKGYFVYKMTLLQLKGDMEQQLLLADEALIKFPWDITFYEAAMKSYNQARVTAVDGQDTEKAAAYTTRMRDISTEIQRRIDLLATLPPEQQQGRNFAFTETMNAILGSLD</sequence>
<organism evidence="7 8">
    <name type="scientific">Paenibacillus oryzae</name>
    <dbReference type="NCBI Taxonomy" id="1844972"/>
    <lineage>
        <taxon>Bacteria</taxon>
        <taxon>Bacillati</taxon>
        <taxon>Bacillota</taxon>
        <taxon>Bacilli</taxon>
        <taxon>Bacillales</taxon>
        <taxon>Paenibacillaceae</taxon>
        <taxon>Paenibacillus</taxon>
    </lineage>
</organism>
<dbReference type="OrthoDB" id="1808577at2"/>
<evidence type="ECO:0000256" key="4">
    <source>
        <dbReference type="ARBA" id="ARBA00023136"/>
    </source>
</evidence>
<keyword evidence="3 5" id="KW-1133">Transmembrane helix</keyword>
<dbReference type="STRING" id="1844972.A7K91_12525"/>
<comment type="caution">
    <text evidence="7">The sequence shown here is derived from an EMBL/GenBank/DDBJ whole genome shotgun (WGS) entry which is preliminary data.</text>
</comment>
<feature type="transmembrane region" description="Helical" evidence="5">
    <location>
        <begin position="257"/>
        <end position="284"/>
    </location>
</feature>
<evidence type="ECO:0000259" key="6">
    <source>
        <dbReference type="Pfam" id="PF04932"/>
    </source>
</evidence>
<dbReference type="GO" id="GO:0016020">
    <property type="term" value="C:membrane"/>
    <property type="evidence" value="ECO:0007669"/>
    <property type="project" value="UniProtKB-SubCell"/>
</dbReference>
<feature type="transmembrane region" description="Helical" evidence="5">
    <location>
        <begin position="180"/>
        <end position="201"/>
    </location>
</feature>
<proteinExistence type="predicted"/>
<evidence type="ECO:0000256" key="3">
    <source>
        <dbReference type="ARBA" id="ARBA00022989"/>
    </source>
</evidence>
<comment type="subcellular location">
    <subcellularLocation>
        <location evidence="1">Membrane</location>
        <topology evidence="1">Multi-pass membrane protein</topology>
    </subcellularLocation>
</comment>
<dbReference type="Proteomes" id="UP000092024">
    <property type="component" value="Unassembled WGS sequence"/>
</dbReference>
<keyword evidence="8" id="KW-1185">Reference proteome</keyword>
<feature type="transmembrane region" description="Helical" evidence="5">
    <location>
        <begin position="448"/>
        <end position="466"/>
    </location>
</feature>
<feature type="domain" description="O-antigen ligase-related" evidence="6">
    <location>
        <begin position="311"/>
        <end position="455"/>
    </location>
</feature>
<feature type="transmembrane region" description="Helical" evidence="5">
    <location>
        <begin position="344"/>
        <end position="367"/>
    </location>
</feature>
<feature type="transmembrane region" description="Helical" evidence="5">
    <location>
        <begin position="233"/>
        <end position="250"/>
    </location>
</feature>
<reference evidence="7 8" key="1">
    <citation type="submission" date="2016-05" db="EMBL/GenBank/DDBJ databases">
        <title>Paenibacillus oryzae. sp. nov., isolated from the rice root.</title>
        <authorList>
            <person name="Zhang J."/>
            <person name="Zhang X."/>
        </authorList>
    </citation>
    <scope>NUCLEOTIDE SEQUENCE [LARGE SCALE GENOMIC DNA]</scope>
    <source>
        <strain evidence="7 8">1DrF-4</strain>
    </source>
</reference>
<name>A0A1A5YFG4_9BACL</name>
<feature type="transmembrane region" description="Helical" evidence="5">
    <location>
        <begin position="541"/>
        <end position="558"/>
    </location>
</feature>
<dbReference type="Pfam" id="PF04932">
    <property type="entry name" value="Wzy_C"/>
    <property type="match status" value="1"/>
</dbReference>
<dbReference type="InterPro" id="IPR007016">
    <property type="entry name" value="O-antigen_ligase-rel_domated"/>
</dbReference>
<feature type="transmembrane region" description="Helical" evidence="5">
    <location>
        <begin position="137"/>
        <end position="160"/>
    </location>
</feature>
<evidence type="ECO:0000256" key="5">
    <source>
        <dbReference type="SAM" id="Phobius"/>
    </source>
</evidence>
<dbReference type="PANTHER" id="PTHR37422">
    <property type="entry name" value="TEICHURONIC ACID BIOSYNTHESIS PROTEIN TUAE"/>
    <property type="match status" value="1"/>
</dbReference>
<gene>
    <name evidence="7" type="ORF">A7K91_12525</name>
</gene>
<feature type="transmembrane region" description="Helical" evidence="5">
    <location>
        <begin position="81"/>
        <end position="99"/>
    </location>
</feature>
<dbReference type="RefSeq" id="WP_068684894.1">
    <property type="nucleotide sequence ID" value="NZ_LYPA01000065.1"/>
</dbReference>
<feature type="transmembrane region" description="Helical" evidence="5">
    <location>
        <begin position="304"/>
        <end position="324"/>
    </location>
</feature>
<dbReference type="EMBL" id="LYPA01000065">
    <property type="protein sequence ID" value="OBR64334.1"/>
    <property type="molecule type" value="Genomic_DNA"/>
</dbReference>
<feature type="transmembrane region" description="Helical" evidence="5">
    <location>
        <begin position="111"/>
        <end position="130"/>
    </location>
</feature>
<keyword evidence="2 5" id="KW-0812">Transmembrane</keyword>
<evidence type="ECO:0000313" key="7">
    <source>
        <dbReference type="EMBL" id="OBR64334.1"/>
    </source>
</evidence>
<dbReference type="InterPro" id="IPR051533">
    <property type="entry name" value="WaaL-like"/>
</dbReference>
<feature type="transmembrane region" description="Helical" evidence="5">
    <location>
        <begin position="20"/>
        <end position="38"/>
    </location>
</feature>
<feature type="transmembrane region" description="Helical" evidence="5">
    <location>
        <begin position="208"/>
        <end position="227"/>
    </location>
</feature>
<evidence type="ECO:0000256" key="1">
    <source>
        <dbReference type="ARBA" id="ARBA00004141"/>
    </source>
</evidence>
<accession>A0A1A5YFG4</accession>
<keyword evidence="4 5" id="KW-0472">Membrane</keyword>
<evidence type="ECO:0000256" key="2">
    <source>
        <dbReference type="ARBA" id="ARBA00022692"/>
    </source>
</evidence>
<evidence type="ECO:0000313" key="8">
    <source>
        <dbReference type="Proteomes" id="UP000092024"/>
    </source>
</evidence>